<proteinExistence type="predicted"/>
<dbReference type="InterPro" id="IPR056926">
    <property type="entry name" value="FLQE3_permease"/>
</dbReference>
<dbReference type="Pfam" id="PF24686">
    <property type="entry name" value="FLQE3_permease"/>
    <property type="match status" value="1"/>
</dbReference>
<keyword evidence="3" id="KW-1185">Reference proteome</keyword>
<dbReference type="OrthoDB" id="8480522at2"/>
<dbReference type="AlphaFoldDB" id="A0A4Y8Q599"/>
<organism evidence="2 3">
    <name type="scientific">Paenibacillus athensensis</name>
    <dbReference type="NCBI Taxonomy" id="1967502"/>
    <lineage>
        <taxon>Bacteria</taxon>
        <taxon>Bacillati</taxon>
        <taxon>Bacillota</taxon>
        <taxon>Bacilli</taxon>
        <taxon>Bacillales</taxon>
        <taxon>Paenibacillaceae</taxon>
        <taxon>Paenibacillus</taxon>
    </lineage>
</organism>
<feature type="transmembrane region" description="Helical" evidence="1">
    <location>
        <begin position="57"/>
        <end position="82"/>
    </location>
</feature>
<reference evidence="2 3" key="1">
    <citation type="submission" date="2017-03" db="EMBL/GenBank/DDBJ databases">
        <title>Isolation of Levoglucosan Utilizing Bacteria.</title>
        <authorList>
            <person name="Arya A.S."/>
        </authorList>
    </citation>
    <scope>NUCLEOTIDE SEQUENCE [LARGE SCALE GENOMIC DNA]</scope>
    <source>
        <strain evidence="2 3">MEC069</strain>
    </source>
</reference>
<feature type="transmembrane region" description="Helical" evidence="1">
    <location>
        <begin position="134"/>
        <end position="155"/>
    </location>
</feature>
<evidence type="ECO:0000256" key="1">
    <source>
        <dbReference type="SAM" id="Phobius"/>
    </source>
</evidence>
<evidence type="ECO:0008006" key="4">
    <source>
        <dbReference type="Google" id="ProtNLM"/>
    </source>
</evidence>
<keyword evidence="1" id="KW-0812">Transmembrane</keyword>
<name>A0A4Y8Q599_9BACL</name>
<evidence type="ECO:0000313" key="2">
    <source>
        <dbReference type="EMBL" id="TFE89268.1"/>
    </source>
</evidence>
<keyword evidence="1" id="KW-1133">Transmembrane helix</keyword>
<gene>
    <name evidence="2" type="ORF">B5M42_07340</name>
</gene>
<dbReference type="RefSeq" id="WP_134751287.1">
    <property type="nucleotide sequence ID" value="NZ_MYFO02000005.1"/>
</dbReference>
<feature type="transmembrane region" description="Helical" evidence="1">
    <location>
        <begin position="162"/>
        <end position="184"/>
    </location>
</feature>
<accession>A0A4Y8Q599</accession>
<feature type="transmembrane region" description="Helical" evidence="1">
    <location>
        <begin position="216"/>
        <end position="234"/>
    </location>
</feature>
<feature type="transmembrane region" description="Helical" evidence="1">
    <location>
        <begin position="103"/>
        <end position="128"/>
    </location>
</feature>
<protein>
    <recommendedName>
        <fullName evidence="4">ABC transporter permease</fullName>
    </recommendedName>
</protein>
<dbReference type="EMBL" id="MYFO01000007">
    <property type="protein sequence ID" value="TFE89268.1"/>
    <property type="molecule type" value="Genomic_DNA"/>
</dbReference>
<sequence length="253" mass="27356">MKDWIAPVGAESALRRTAAALLFDLRFQWRHGFYYAYMLLCALYIALLNFVPDDYLTRTIILLTFSDPSALGLLFAGGLLLLERGQGLHDCLFMTPLRLSEYLLGKALSLALLSAAAAFAVHICSAGWPPHPELLAAGVMPTSAFFTLIGLTLAAHCRTLNGFILLTQAGALIFVLPLLGYLGLAPDSPLYGLLPTRATLLLLDDAYRQTRSTGDLAVSALSLLLWLAAAFALARRTLRVTTREHAGRGGQPA</sequence>
<evidence type="ECO:0000313" key="3">
    <source>
        <dbReference type="Proteomes" id="UP000298246"/>
    </source>
</evidence>
<dbReference type="Proteomes" id="UP000298246">
    <property type="component" value="Unassembled WGS sequence"/>
</dbReference>
<feature type="transmembrane region" description="Helical" evidence="1">
    <location>
        <begin position="32"/>
        <end position="51"/>
    </location>
</feature>
<keyword evidence="1" id="KW-0472">Membrane</keyword>
<comment type="caution">
    <text evidence="2">The sequence shown here is derived from an EMBL/GenBank/DDBJ whole genome shotgun (WGS) entry which is preliminary data.</text>
</comment>